<evidence type="ECO:0000313" key="2">
    <source>
        <dbReference type="Proteomes" id="UP001469553"/>
    </source>
</evidence>
<comment type="caution">
    <text evidence="1">The sequence shown here is derived from an EMBL/GenBank/DDBJ whole genome shotgun (WGS) entry which is preliminary data.</text>
</comment>
<name>A0ABV0ZM28_9TELE</name>
<reference evidence="1 2" key="1">
    <citation type="submission" date="2021-06" db="EMBL/GenBank/DDBJ databases">
        <authorList>
            <person name="Palmer J.M."/>
        </authorList>
    </citation>
    <scope>NUCLEOTIDE SEQUENCE [LARGE SCALE GENOMIC DNA]</scope>
    <source>
        <strain evidence="1 2">AS_MEX2019</strain>
        <tissue evidence="1">Muscle</tissue>
    </source>
</reference>
<gene>
    <name evidence="1" type="ORF">AMECASPLE_014423</name>
</gene>
<feature type="non-terminal residue" evidence="1">
    <location>
        <position position="1"/>
    </location>
</feature>
<sequence length="102" mass="11863">SEAVENKEWERETEQGSQWVLCLAELVYFQACKSNSQATRPHITHCVSLCPSFSSSFMPIRSSVQIKKNCCKCPERDEYITLCTILEPERIYCRFPEFETCL</sequence>
<proteinExistence type="predicted"/>
<protein>
    <submittedName>
        <fullName evidence="1">Uncharacterized protein</fullName>
    </submittedName>
</protein>
<accession>A0ABV0ZM28</accession>
<evidence type="ECO:0000313" key="1">
    <source>
        <dbReference type="EMBL" id="MEQ2307071.1"/>
    </source>
</evidence>
<keyword evidence="2" id="KW-1185">Reference proteome</keyword>
<dbReference type="Proteomes" id="UP001469553">
    <property type="component" value="Unassembled WGS sequence"/>
</dbReference>
<dbReference type="EMBL" id="JAHRIP010066812">
    <property type="protein sequence ID" value="MEQ2307071.1"/>
    <property type="molecule type" value="Genomic_DNA"/>
</dbReference>
<organism evidence="1 2">
    <name type="scientific">Ameca splendens</name>
    <dbReference type="NCBI Taxonomy" id="208324"/>
    <lineage>
        <taxon>Eukaryota</taxon>
        <taxon>Metazoa</taxon>
        <taxon>Chordata</taxon>
        <taxon>Craniata</taxon>
        <taxon>Vertebrata</taxon>
        <taxon>Euteleostomi</taxon>
        <taxon>Actinopterygii</taxon>
        <taxon>Neopterygii</taxon>
        <taxon>Teleostei</taxon>
        <taxon>Neoteleostei</taxon>
        <taxon>Acanthomorphata</taxon>
        <taxon>Ovalentaria</taxon>
        <taxon>Atherinomorphae</taxon>
        <taxon>Cyprinodontiformes</taxon>
        <taxon>Goodeidae</taxon>
        <taxon>Ameca</taxon>
    </lineage>
</organism>